<proteinExistence type="predicted"/>
<name>A0A914Y3L7_9BILA</name>
<dbReference type="WBParaSite" id="PSU_v2.g13824.t1">
    <property type="protein sequence ID" value="PSU_v2.g13824.t1"/>
    <property type="gene ID" value="PSU_v2.g13824"/>
</dbReference>
<reference evidence="2" key="1">
    <citation type="submission" date="2022-11" db="UniProtKB">
        <authorList>
            <consortium name="WormBaseParasite"/>
        </authorList>
    </citation>
    <scope>IDENTIFICATION</scope>
</reference>
<organism evidence="1 2">
    <name type="scientific">Panagrolaimus superbus</name>
    <dbReference type="NCBI Taxonomy" id="310955"/>
    <lineage>
        <taxon>Eukaryota</taxon>
        <taxon>Metazoa</taxon>
        <taxon>Ecdysozoa</taxon>
        <taxon>Nematoda</taxon>
        <taxon>Chromadorea</taxon>
        <taxon>Rhabditida</taxon>
        <taxon>Tylenchina</taxon>
        <taxon>Panagrolaimomorpha</taxon>
        <taxon>Panagrolaimoidea</taxon>
        <taxon>Panagrolaimidae</taxon>
        <taxon>Panagrolaimus</taxon>
    </lineage>
</organism>
<evidence type="ECO:0000313" key="1">
    <source>
        <dbReference type="Proteomes" id="UP000887577"/>
    </source>
</evidence>
<evidence type="ECO:0000313" key="2">
    <source>
        <dbReference type="WBParaSite" id="PSU_v2.g13824.t1"/>
    </source>
</evidence>
<dbReference type="AlphaFoldDB" id="A0A914Y3L7"/>
<dbReference type="Proteomes" id="UP000887577">
    <property type="component" value="Unplaced"/>
</dbReference>
<accession>A0A914Y3L7</accession>
<sequence>MENLYDRYSPISSGFFNESYGSYQNIPSDPAAYIPQGHFYSSPDNSWNNPSSNHPQSVSPSEGFSLLNLVDNCYSQAVAEKEQGIKPDYTECPWLKNPEGKRGRPAEYTKEERKWAKWRNNWIYNEKQEMTKSIQRADQLLTHKTNQELKNEYFQLCLEAIVLSENLCPHNQSTVHAAMENPKIEKQICICEGNQSHGRF</sequence>
<protein>
    <submittedName>
        <fullName evidence="2">Uncharacterized protein</fullName>
    </submittedName>
</protein>
<keyword evidence="1" id="KW-1185">Reference proteome</keyword>